<name>A0A9P7ZGM5_9HYPO</name>
<organism evidence="7 8">
    <name type="scientific">Emericellopsis atlantica</name>
    <dbReference type="NCBI Taxonomy" id="2614577"/>
    <lineage>
        <taxon>Eukaryota</taxon>
        <taxon>Fungi</taxon>
        <taxon>Dikarya</taxon>
        <taxon>Ascomycota</taxon>
        <taxon>Pezizomycotina</taxon>
        <taxon>Sordariomycetes</taxon>
        <taxon>Hypocreomycetidae</taxon>
        <taxon>Hypocreales</taxon>
        <taxon>Bionectriaceae</taxon>
        <taxon>Emericellopsis</taxon>
    </lineage>
</organism>
<sequence>MLNAGSVSDYPFCVTGFLTSGTDTLTAFRCGRGELSGEASLYLSPDITSTLTRTTTVTTEEDDKIKTVTKVITENTATATPNDENSVDGGDASNPGSDGDTSNKDKGGSDSNNDASKDNNGGNSGGGGSTPIGAIVGGTIGGVALLLLIAFAIWFIRFQKKKSAGSAAESTPGMEPYRQSEYAGDQPGYAGSPPQGYQSGYYAPSTQSYEPQGYAGAPAGYASTTTGSSPPPGQPMMTQMAPVEMPGYSGYGVPQELPSHGR</sequence>
<evidence type="ECO:0000313" key="8">
    <source>
        <dbReference type="Proteomes" id="UP000887229"/>
    </source>
</evidence>
<dbReference type="PANTHER" id="PTHR15549:SF30">
    <property type="entry name" value="MID2 DOMAIN-CONTAINING PROTEIN"/>
    <property type="match status" value="1"/>
</dbReference>
<dbReference type="OrthoDB" id="5086768at2759"/>
<comment type="subcellular location">
    <subcellularLocation>
        <location evidence="1">Membrane</location>
        <topology evidence="1">Single-pass membrane protein</topology>
    </subcellularLocation>
</comment>
<feature type="compositionally biased region" description="Low complexity" evidence="5">
    <location>
        <begin position="211"/>
        <end position="228"/>
    </location>
</feature>
<dbReference type="RefSeq" id="XP_046115134.1">
    <property type="nucleotide sequence ID" value="XM_046258873.1"/>
</dbReference>
<dbReference type="Proteomes" id="UP000887229">
    <property type="component" value="Unassembled WGS sequence"/>
</dbReference>
<feature type="region of interest" description="Disordered" evidence="5">
    <location>
        <begin position="75"/>
        <end position="125"/>
    </location>
</feature>
<dbReference type="GO" id="GO:0071944">
    <property type="term" value="C:cell periphery"/>
    <property type="evidence" value="ECO:0007669"/>
    <property type="project" value="UniProtKB-ARBA"/>
</dbReference>
<keyword evidence="2 6" id="KW-0812">Transmembrane</keyword>
<evidence type="ECO:0000256" key="3">
    <source>
        <dbReference type="ARBA" id="ARBA00022989"/>
    </source>
</evidence>
<gene>
    <name evidence="7" type="ORF">F5Z01DRAFT_299656</name>
</gene>
<reference evidence="7" key="1">
    <citation type="journal article" date="2021" name="IMA Fungus">
        <title>Genomic characterization of three marine fungi, including Emericellopsis atlantica sp. nov. with signatures of a generalist lifestyle and marine biomass degradation.</title>
        <authorList>
            <person name="Hagestad O.C."/>
            <person name="Hou L."/>
            <person name="Andersen J.H."/>
            <person name="Hansen E.H."/>
            <person name="Altermark B."/>
            <person name="Li C."/>
            <person name="Kuhnert E."/>
            <person name="Cox R.J."/>
            <person name="Crous P.W."/>
            <person name="Spatafora J.W."/>
            <person name="Lail K."/>
            <person name="Amirebrahimi M."/>
            <person name="Lipzen A."/>
            <person name="Pangilinan J."/>
            <person name="Andreopoulos W."/>
            <person name="Hayes R.D."/>
            <person name="Ng V."/>
            <person name="Grigoriev I.V."/>
            <person name="Jackson S.A."/>
            <person name="Sutton T.D.S."/>
            <person name="Dobson A.D.W."/>
            <person name="Rama T."/>
        </authorList>
    </citation>
    <scope>NUCLEOTIDE SEQUENCE</scope>
    <source>
        <strain evidence="7">TS7</strain>
    </source>
</reference>
<dbReference type="PANTHER" id="PTHR15549">
    <property type="entry name" value="PAIRED IMMUNOGLOBULIN-LIKE TYPE 2 RECEPTOR"/>
    <property type="match status" value="1"/>
</dbReference>
<keyword evidence="4 6" id="KW-0472">Membrane</keyword>
<dbReference type="InterPro" id="IPR051694">
    <property type="entry name" value="Immunoregulatory_rcpt-like"/>
</dbReference>
<accession>A0A9P7ZGM5</accession>
<dbReference type="EMBL" id="MU251270">
    <property type="protein sequence ID" value="KAG9251210.1"/>
    <property type="molecule type" value="Genomic_DNA"/>
</dbReference>
<evidence type="ECO:0000256" key="6">
    <source>
        <dbReference type="SAM" id="Phobius"/>
    </source>
</evidence>
<evidence type="ECO:0000256" key="4">
    <source>
        <dbReference type="ARBA" id="ARBA00023136"/>
    </source>
</evidence>
<keyword evidence="8" id="KW-1185">Reference proteome</keyword>
<dbReference type="GO" id="GO:0016020">
    <property type="term" value="C:membrane"/>
    <property type="evidence" value="ECO:0007669"/>
    <property type="project" value="UniProtKB-SubCell"/>
</dbReference>
<evidence type="ECO:0000256" key="5">
    <source>
        <dbReference type="SAM" id="MobiDB-lite"/>
    </source>
</evidence>
<proteinExistence type="predicted"/>
<evidence type="ECO:0000256" key="1">
    <source>
        <dbReference type="ARBA" id="ARBA00004167"/>
    </source>
</evidence>
<protein>
    <submittedName>
        <fullName evidence="7">Uncharacterized protein</fullName>
    </submittedName>
</protein>
<dbReference type="GeneID" id="70289776"/>
<feature type="compositionally biased region" description="Low complexity" evidence="5">
    <location>
        <begin position="109"/>
        <end position="121"/>
    </location>
</feature>
<keyword evidence="3 6" id="KW-1133">Transmembrane helix</keyword>
<evidence type="ECO:0000256" key="2">
    <source>
        <dbReference type="ARBA" id="ARBA00022692"/>
    </source>
</evidence>
<comment type="caution">
    <text evidence="7">The sequence shown here is derived from an EMBL/GenBank/DDBJ whole genome shotgun (WGS) entry which is preliminary data.</text>
</comment>
<dbReference type="AlphaFoldDB" id="A0A9P7ZGM5"/>
<evidence type="ECO:0000313" key="7">
    <source>
        <dbReference type="EMBL" id="KAG9251210.1"/>
    </source>
</evidence>
<feature type="transmembrane region" description="Helical" evidence="6">
    <location>
        <begin position="132"/>
        <end position="156"/>
    </location>
</feature>
<feature type="compositionally biased region" description="Polar residues" evidence="5">
    <location>
        <begin position="75"/>
        <end position="84"/>
    </location>
</feature>
<feature type="region of interest" description="Disordered" evidence="5">
    <location>
        <begin position="164"/>
        <end position="262"/>
    </location>
</feature>